<keyword evidence="10 17" id="KW-0762">Sugar transport</keyword>
<dbReference type="InterPro" id="IPR006318">
    <property type="entry name" value="PTS_EI-like"/>
</dbReference>
<dbReference type="GO" id="GO:0005737">
    <property type="term" value="C:cytoplasm"/>
    <property type="evidence" value="ECO:0007669"/>
    <property type="project" value="UniProtKB-SubCell"/>
</dbReference>
<evidence type="ECO:0000313" key="25">
    <source>
        <dbReference type="EMBL" id="TDT69824.1"/>
    </source>
</evidence>
<comment type="subcellular location">
    <subcellularLocation>
        <location evidence="4 17">Cytoplasm</location>
    </subcellularLocation>
</comment>
<organism evidence="25 26">
    <name type="scientific">Hypnocyclicus thermotrophus</name>
    <dbReference type="NCBI Taxonomy" id="1627895"/>
    <lineage>
        <taxon>Bacteria</taxon>
        <taxon>Fusobacteriati</taxon>
        <taxon>Fusobacteriota</taxon>
        <taxon>Fusobacteriia</taxon>
        <taxon>Fusobacteriales</taxon>
        <taxon>Fusobacteriaceae</taxon>
        <taxon>Hypnocyclicus</taxon>
    </lineage>
</organism>
<feature type="active site" description="Tele-phosphohistidine intermediate" evidence="18">
    <location>
        <position position="191"/>
    </location>
</feature>
<evidence type="ECO:0000259" key="23">
    <source>
        <dbReference type="Pfam" id="PF02896"/>
    </source>
</evidence>
<dbReference type="InterPro" id="IPR023151">
    <property type="entry name" value="PEP_util_CS"/>
</dbReference>
<dbReference type="InterPro" id="IPR015813">
    <property type="entry name" value="Pyrv/PenolPyrv_kinase-like_dom"/>
</dbReference>
<evidence type="ECO:0000259" key="24">
    <source>
        <dbReference type="Pfam" id="PF05524"/>
    </source>
</evidence>
<evidence type="ECO:0000256" key="15">
    <source>
        <dbReference type="ARBA" id="ARBA00022842"/>
    </source>
</evidence>
<evidence type="ECO:0000256" key="10">
    <source>
        <dbReference type="ARBA" id="ARBA00022597"/>
    </source>
</evidence>
<dbReference type="InterPro" id="IPR024692">
    <property type="entry name" value="PTS_EI"/>
</dbReference>
<evidence type="ECO:0000256" key="7">
    <source>
        <dbReference type="ARBA" id="ARBA00016544"/>
    </source>
</evidence>
<dbReference type="Pfam" id="PF02896">
    <property type="entry name" value="PEP-utilizers_C"/>
    <property type="match status" value="1"/>
</dbReference>
<dbReference type="EMBL" id="SOBG01000005">
    <property type="protein sequence ID" value="TDT69824.1"/>
    <property type="molecule type" value="Genomic_DNA"/>
</dbReference>
<dbReference type="Pfam" id="PF05524">
    <property type="entry name" value="PEP-utilisers_N"/>
    <property type="match status" value="1"/>
</dbReference>
<dbReference type="PRINTS" id="PR01736">
    <property type="entry name" value="PHPHTRNFRASE"/>
</dbReference>
<keyword evidence="21" id="KW-0175">Coiled coil</keyword>
<comment type="function">
    <text evidence="3 17">General (non sugar-specific) component of the phosphoenolpyruvate-dependent sugar phosphotransferase system (sugar PTS). This major carbohydrate active-transport system catalyzes the phosphorylation of incoming sugar substrates concomitantly with their translocation across the cell membrane. Enzyme I transfers the phosphoryl group from phosphoenolpyruvate (PEP) to the phosphoryl carrier protein (HPr).</text>
</comment>
<dbReference type="InterPro" id="IPR036637">
    <property type="entry name" value="Phosphohistidine_dom_sf"/>
</dbReference>
<reference evidence="25 26" key="1">
    <citation type="submission" date="2019-03" db="EMBL/GenBank/DDBJ databases">
        <title>Genomic Encyclopedia of Type Strains, Phase IV (KMG-IV): sequencing the most valuable type-strain genomes for metagenomic binning, comparative biology and taxonomic classification.</title>
        <authorList>
            <person name="Goeker M."/>
        </authorList>
    </citation>
    <scope>NUCLEOTIDE SEQUENCE [LARGE SCALE GENOMIC DNA]</scope>
    <source>
        <strain evidence="25 26">DSM 100055</strain>
    </source>
</reference>
<sequence>MKKIKATSIFEGIVIGKPYLRKQKEIKIDARSLKENEIEEEIIRVEKAIDDTRYEIRHLMDSLKDRINKNELKILNVQFMILEDPVFLSDVKNKIEKDMINAEVVVDRVIKKYIKMFKSLKDPLYRERANDVSEVGRKIIENLLYITPENEDIDNKIIIAKELQPFELLKFYHDGVNILGIITEEGGKTSHTAILCKSLGIPTLIGVKNIMYLDIDPNKDIILDSRLDKQLVILDPKEEILKEYKIYEKKYEEFSKEIDQLKVEDVSTLDGEKINLHVNIGGDIEIEQLKEFKCDGIGLLRTEFIYMENDKFPSEDEQIKMYEKVYSALPENKPLIIRTLDIGGDKKLGYYDMPHEENPFLGFRAIRFCLENLDIFKTQLRAILRAGYNKNIKIMYPMISKVEEVVRANTILEEVKKELEIEKLNYKKDIEVGIMIEIPSAAIMAERYVEYVDFFSIGTNDLTQYVLAADRLNKLVSNIYDPYDIAILNLINHVSEIGKKYNKKVSVCGEMAGEPIAIILLIALGIKDLSMLPSFIPRAKKIIKSIDLKEIKKYKEKILKAKNSQEIKKLITKLLIGVV</sequence>
<evidence type="ECO:0000256" key="6">
    <source>
        <dbReference type="ARBA" id="ARBA00012232"/>
    </source>
</evidence>
<feature type="domain" description="PEP-utilising enzyme mobile" evidence="22">
    <location>
        <begin position="155"/>
        <end position="225"/>
    </location>
</feature>
<evidence type="ECO:0000256" key="17">
    <source>
        <dbReference type="PIRNR" id="PIRNR000732"/>
    </source>
</evidence>
<dbReference type="PANTHER" id="PTHR46244:SF3">
    <property type="entry name" value="PHOSPHOENOLPYRUVATE-PROTEIN PHOSPHOTRANSFERASE"/>
    <property type="match status" value="1"/>
</dbReference>
<feature type="binding site" evidence="19">
    <location>
        <position position="301"/>
    </location>
    <ligand>
        <name>phosphoenolpyruvate</name>
        <dbReference type="ChEBI" id="CHEBI:58702"/>
    </ligand>
</feature>
<keyword evidence="11 17" id="KW-0808">Transferase</keyword>
<feature type="coiled-coil region" evidence="21">
    <location>
        <begin position="402"/>
        <end position="429"/>
    </location>
</feature>
<dbReference type="PROSITE" id="PS00742">
    <property type="entry name" value="PEP_ENZYMES_2"/>
    <property type="match status" value="1"/>
</dbReference>
<dbReference type="NCBIfam" id="TIGR01417">
    <property type="entry name" value="PTS_I_fam"/>
    <property type="match status" value="1"/>
</dbReference>
<evidence type="ECO:0000256" key="8">
    <source>
        <dbReference type="ARBA" id="ARBA00022448"/>
    </source>
</evidence>
<protein>
    <recommendedName>
        <fullName evidence="7 17">Phosphoenolpyruvate-protein phosphotransferase</fullName>
        <ecNumber evidence="6 17">2.7.3.9</ecNumber>
    </recommendedName>
    <alternativeName>
        <fullName evidence="16 17">Phosphotransferase system, enzyme I</fullName>
    </alternativeName>
</protein>
<evidence type="ECO:0000256" key="19">
    <source>
        <dbReference type="PIRSR" id="PIRSR000732-2"/>
    </source>
</evidence>
<dbReference type="RefSeq" id="WP_134113235.1">
    <property type="nucleotide sequence ID" value="NZ_SOBG01000005.1"/>
</dbReference>
<dbReference type="Gene3D" id="3.50.30.10">
    <property type="entry name" value="Phosphohistidine domain"/>
    <property type="match status" value="1"/>
</dbReference>
<feature type="active site" description="Proton donor" evidence="18">
    <location>
        <position position="508"/>
    </location>
</feature>
<feature type="coiled-coil region" evidence="21">
    <location>
        <begin position="237"/>
        <end position="264"/>
    </location>
</feature>
<dbReference type="Gene3D" id="3.20.20.60">
    <property type="entry name" value="Phosphoenolpyruvate-binding domains"/>
    <property type="match status" value="1"/>
</dbReference>
<feature type="binding site" evidence="19">
    <location>
        <begin position="460"/>
        <end position="461"/>
    </location>
    <ligand>
        <name>phosphoenolpyruvate</name>
        <dbReference type="ChEBI" id="CHEBI:58702"/>
    </ligand>
</feature>
<proteinExistence type="inferred from homology"/>
<feature type="binding site" evidence="20">
    <location>
        <position position="461"/>
    </location>
    <ligand>
        <name>Mg(2+)</name>
        <dbReference type="ChEBI" id="CHEBI:18420"/>
    </ligand>
</feature>
<keyword evidence="13 17" id="KW-0479">Metal-binding</keyword>
<evidence type="ECO:0000256" key="2">
    <source>
        <dbReference type="ARBA" id="ARBA00001946"/>
    </source>
</evidence>
<dbReference type="SUPFAM" id="SSF52009">
    <property type="entry name" value="Phosphohistidine domain"/>
    <property type="match status" value="1"/>
</dbReference>
<evidence type="ECO:0000259" key="22">
    <source>
        <dbReference type="Pfam" id="PF00391"/>
    </source>
</evidence>
<evidence type="ECO:0000256" key="9">
    <source>
        <dbReference type="ARBA" id="ARBA00022490"/>
    </source>
</evidence>
<name>A0AA46I5F0_9FUSO</name>
<evidence type="ECO:0000256" key="4">
    <source>
        <dbReference type="ARBA" id="ARBA00004496"/>
    </source>
</evidence>
<dbReference type="Gene3D" id="1.10.274.10">
    <property type="entry name" value="PtsI, HPr-binding domain"/>
    <property type="match status" value="1"/>
</dbReference>
<dbReference type="InterPro" id="IPR050499">
    <property type="entry name" value="PEP-utilizing_PTS_enzyme"/>
</dbReference>
<comment type="catalytic activity">
    <reaction evidence="1 17">
        <text>L-histidyl-[protein] + phosphoenolpyruvate = N(pros)-phospho-L-histidyl-[protein] + pyruvate</text>
        <dbReference type="Rhea" id="RHEA:23880"/>
        <dbReference type="Rhea" id="RHEA-COMP:9745"/>
        <dbReference type="Rhea" id="RHEA-COMP:9746"/>
        <dbReference type="ChEBI" id="CHEBI:15361"/>
        <dbReference type="ChEBI" id="CHEBI:29979"/>
        <dbReference type="ChEBI" id="CHEBI:58702"/>
        <dbReference type="ChEBI" id="CHEBI:64837"/>
        <dbReference type="EC" id="2.7.3.9"/>
    </reaction>
</comment>
<evidence type="ECO:0000256" key="21">
    <source>
        <dbReference type="SAM" id="Coils"/>
    </source>
</evidence>
<evidence type="ECO:0000256" key="12">
    <source>
        <dbReference type="ARBA" id="ARBA00022683"/>
    </source>
</evidence>
<evidence type="ECO:0000256" key="1">
    <source>
        <dbReference type="ARBA" id="ARBA00000683"/>
    </source>
</evidence>
<feature type="domain" description="Phosphotransferase system enzyme I N-terminal" evidence="24">
    <location>
        <begin position="6"/>
        <end position="128"/>
    </location>
</feature>
<accession>A0AA46I5F0</accession>
<keyword evidence="9 17" id="KW-0963">Cytoplasm</keyword>
<gene>
    <name evidence="25" type="ORF">EV215_1366</name>
</gene>
<comment type="cofactor">
    <cofactor evidence="2 17 20">
        <name>Mg(2+)</name>
        <dbReference type="ChEBI" id="CHEBI:18420"/>
    </cofactor>
</comment>
<evidence type="ECO:0000256" key="5">
    <source>
        <dbReference type="ARBA" id="ARBA00007837"/>
    </source>
</evidence>
<evidence type="ECO:0000256" key="20">
    <source>
        <dbReference type="PIRSR" id="PIRSR000732-3"/>
    </source>
</evidence>
<keyword evidence="14 17" id="KW-0418">Kinase</keyword>
<dbReference type="InterPro" id="IPR008279">
    <property type="entry name" value="PEP-util_enz_mobile_dom"/>
</dbReference>
<feature type="binding site" evidence="19">
    <location>
        <position position="471"/>
    </location>
    <ligand>
        <name>phosphoenolpyruvate</name>
        <dbReference type="ChEBI" id="CHEBI:58702"/>
    </ligand>
</feature>
<dbReference type="GO" id="GO:0016301">
    <property type="term" value="F:kinase activity"/>
    <property type="evidence" value="ECO:0007669"/>
    <property type="project" value="UniProtKB-KW"/>
</dbReference>
<keyword evidence="8 17" id="KW-0813">Transport</keyword>
<keyword evidence="12 17" id="KW-0598">Phosphotransferase system</keyword>
<dbReference type="InterPro" id="IPR040442">
    <property type="entry name" value="Pyrv_kinase-like_dom_sf"/>
</dbReference>
<evidence type="ECO:0000256" key="3">
    <source>
        <dbReference type="ARBA" id="ARBA00002728"/>
    </source>
</evidence>
<dbReference type="GO" id="GO:0008965">
    <property type="term" value="F:phosphoenolpyruvate-protein phosphotransferase activity"/>
    <property type="evidence" value="ECO:0007669"/>
    <property type="project" value="UniProtKB-EC"/>
</dbReference>
<evidence type="ECO:0000256" key="16">
    <source>
        <dbReference type="ARBA" id="ARBA00033235"/>
    </source>
</evidence>
<evidence type="ECO:0000256" key="14">
    <source>
        <dbReference type="ARBA" id="ARBA00022777"/>
    </source>
</evidence>
<dbReference type="PIRSF" id="PIRSF000732">
    <property type="entry name" value="PTS_enzyme_I"/>
    <property type="match status" value="1"/>
</dbReference>
<dbReference type="InterPro" id="IPR000121">
    <property type="entry name" value="PEP_util_C"/>
</dbReference>
<keyword evidence="26" id="KW-1185">Reference proteome</keyword>
<dbReference type="EC" id="2.7.3.9" evidence="6 17"/>
<evidence type="ECO:0000256" key="13">
    <source>
        <dbReference type="ARBA" id="ARBA00022723"/>
    </source>
</evidence>
<dbReference type="GO" id="GO:0046872">
    <property type="term" value="F:metal ion binding"/>
    <property type="evidence" value="ECO:0007669"/>
    <property type="project" value="UniProtKB-KW"/>
</dbReference>
<dbReference type="InterPro" id="IPR008731">
    <property type="entry name" value="PTS_EIN"/>
</dbReference>
<dbReference type="GO" id="GO:0009401">
    <property type="term" value="P:phosphoenolpyruvate-dependent sugar phosphotransferase system"/>
    <property type="evidence" value="ECO:0007669"/>
    <property type="project" value="UniProtKB-KW"/>
</dbReference>
<dbReference type="Proteomes" id="UP000294678">
    <property type="component" value="Unassembled WGS sequence"/>
</dbReference>
<dbReference type="PANTHER" id="PTHR46244">
    <property type="entry name" value="PHOSPHOENOLPYRUVATE-PROTEIN PHOSPHOTRANSFERASE"/>
    <property type="match status" value="1"/>
</dbReference>
<dbReference type="SUPFAM" id="SSF51621">
    <property type="entry name" value="Phosphoenolpyruvate/pyruvate domain"/>
    <property type="match status" value="1"/>
</dbReference>
<feature type="binding site" evidence="20">
    <location>
        <position position="437"/>
    </location>
    <ligand>
        <name>Mg(2+)</name>
        <dbReference type="ChEBI" id="CHEBI:18420"/>
    </ligand>
</feature>
<evidence type="ECO:0000313" key="26">
    <source>
        <dbReference type="Proteomes" id="UP000294678"/>
    </source>
</evidence>
<feature type="domain" description="PEP-utilising enzyme C-terminal" evidence="23">
    <location>
        <begin position="257"/>
        <end position="547"/>
    </location>
</feature>
<evidence type="ECO:0000256" key="18">
    <source>
        <dbReference type="PIRSR" id="PIRSR000732-1"/>
    </source>
</evidence>
<comment type="caution">
    <text evidence="25">The sequence shown here is derived from an EMBL/GenBank/DDBJ whole genome shotgun (WGS) entry which is preliminary data.</text>
</comment>
<evidence type="ECO:0000256" key="11">
    <source>
        <dbReference type="ARBA" id="ARBA00022679"/>
    </source>
</evidence>
<dbReference type="AlphaFoldDB" id="A0AA46I5F0"/>
<comment type="similarity">
    <text evidence="5 17">Belongs to the PEP-utilizing enzyme family.</text>
</comment>
<dbReference type="InterPro" id="IPR036618">
    <property type="entry name" value="PtsI_HPr-bd_sf"/>
</dbReference>
<keyword evidence="15 17" id="KW-0460">Magnesium</keyword>
<feature type="binding site" evidence="19">
    <location>
        <position position="338"/>
    </location>
    <ligand>
        <name>phosphoenolpyruvate</name>
        <dbReference type="ChEBI" id="CHEBI:58702"/>
    </ligand>
</feature>
<dbReference type="Pfam" id="PF00391">
    <property type="entry name" value="PEP-utilizers"/>
    <property type="match status" value="1"/>
</dbReference>
<dbReference type="SUPFAM" id="SSF47831">
    <property type="entry name" value="Enzyme I of the PEP:sugar phosphotransferase system HPr-binding (sub)domain"/>
    <property type="match status" value="1"/>
</dbReference>